<reference evidence="1 2" key="1">
    <citation type="submission" date="2018-02" db="EMBL/GenBank/DDBJ databases">
        <title>The draft genome of Phyllobacterium sp. 1N-3.</title>
        <authorList>
            <person name="Liu L."/>
            <person name="Li L."/>
            <person name="Zhang X."/>
            <person name="Wang T."/>
            <person name="Liang L."/>
        </authorList>
    </citation>
    <scope>NUCLEOTIDE SEQUENCE [LARGE SCALE GENOMIC DNA]</scope>
    <source>
        <strain evidence="1 2">1N-3</strain>
    </source>
</reference>
<evidence type="ECO:0008006" key="3">
    <source>
        <dbReference type="Google" id="ProtNLM"/>
    </source>
</evidence>
<protein>
    <recommendedName>
        <fullName evidence="3">Aminoglycoside phosphotransferase</fullName>
    </recommendedName>
</protein>
<keyword evidence="2" id="KW-1185">Reference proteome</keyword>
<dbReference type="EMBL" id="PVBR01000002">
    <property type="protein sequence ID" value="PRD45178.1"/>
    <property type="molecule type" value="Genomic_DNA"/>
</dbReference>
<organism evidence="1 2">
    <name type="scientific">Phyllobacterium phragmitis</name>
    <dbReference type="NCBI Taxonomy" id="2670329"/>
    <lineage>
        <taxon>Bacteria</taxon>
        <taxon>Pseudomonadati</taxon>
        <taxon>Pseudomonadota</taxon>
        <taxon>Alphaproteobacteria</taxon>
        <taxon>Hyphomicrobiales</taxon>
        <taxon>Phyllobacteriaceae</taxon>
        <taxon>Phyllobacterium</taxon>
    </lineage>
</organism>
<dbReference type="AlphaFoldDB" id="A0A2S9IXE3"/>
<accession>A0A2S9IXE3</accession>
<name>A0A2S9IXE3_9HYPH</name>
<gene>
    <name evidence="1" type="ORF">C5748_02855</name>
</gene>
<dbReference type="Proteomes" id="UP000239434">
    <property type="component" value="Unassembled WGS sequence"/>
</dbReference>
<proteinExistence type="predicted"/>
<evidence type="ECO:0000313" key="2">
    <source>
        <dbReference type="Proteomes" id="UP000239434"/>
    </source>
</evidence>
<dbReference type="RefSeq" id="WP_105740433.1">
    <property type="nucleotide sequence ID" value="NZ_PVBR01000002.1"/>
</dbReference>
<sequence>MANNSAKRGFFRAAMDNLVAARSRQVARYVNGALLMMDDETLKANGYSREGLKRGGSSYYPF</sequence>
<evidence type="ECO:0000313" key="1">
    <source>
        <dbReference type="EMBL" id="PRD45178.1"/>
    </source>
</evidence>
<comment type="caution">
    <text evidence="1">The sequence shown here is derived from an EMBL/GenBank/DDBJ whole genome shotgun (WGS) entry which is preliminary data.</text>
</comment>